<keyword evidence="4" id="KW-1185">Reference proteome</keyword>
<protein>
    <recommendedName>
        <fullName evidence="5">PDZ domain-containing protein</fullName>
    </recommendedName>
</protein>
<evidence type="ECO:0000256" key="2">
    <source>
        <dbReference type="SAM" id="Phobius"/>
    </source>
</evidence>
<keyword evidence="2" id="KW-1133">Transmembrane helix</keyword>
<accession>A0ABP0JIX0</accession>
<evidence type="ECO:0008006" key="5">
    <source>
        <dbReference type="Google" id="ProtNLM"/>
    </source>
</evidence>
<proteinExistence type="predicted"/>
<dbReference type="InterPro" id="IPR051961">
    <property type="entry name" value="Fungal_Metabolite_Diox"/>
</dbReference>
<evidence type="ECO:0000313" key="4">
    <source>
        <dbReference type="Proteomes" id="UP001642484"/>
    </source>
</evidence>
<evidence type="ECO:0000313" key="3">
    <source>
        <dbReference type="EMBL" id="CAK9014350.1"/>
    </source>
</evidence>
<name>A0ABP0JIX0_9DINO</name>
<feature type="transmembrane region" description="Helical" evidence="2">
    <location>
        <begin position="14"/>
        <end position="35"/>
    </location>
</feature>
<dbReference type="PANTHER" id="PTHR37563:SF2">
    <property type="entry name" value="PHYTANOYL-COA DIOXYGENASE FAMILY PROTEIN (AFU_ORTHOLOGUE AFUA_2G03330)"/>
    <property type="match status" value="1"/>
</dbReference>
<evidence type="ECO:0000256" key="1">
    <source>
        <dbReference type="SAM" id="MobiDB-lite"/>
    </source>
</evidence>
<organism evidence="3 4">
    <name type="scientific">Durusdinium trenchii</name>
    <dbReference type="NCBI Taxonomy" id="1381693"/>
    <lineage>
        <taxon>Eukaryota</taxon>
        <taxon>Sar</taxon>
        <taxon>Alveolata</taxon>
        <taxon>Dinophyceae</taxon>
        <taxon>Suessiales</taxon>
        <taxon>Symbiodiniaceae</taxon>
        <taxon>Durusdinium</taxon>
    </lineage>
</organism>
<comment type="caution">
    <text evidence="3">The sequence shown here is derived from an EMBL/GenBank/DDBJ whole genome shotgun (WGS) entry which is preliminary data.</text>
</comment>
<dbReference type="SUPFAM" id="SSF51197">
    <property type="entry name" value="Clavaminate synthase-like"/>
    <property type="match status" value="1"/>
</dbReference>
<gene>
    <name evidence="3" type="ORF">CCMP2556_LOCUS11643</name>
</gene>
<sequence length="465" mass="52888">MQMVWQGPGSRQAFHWRCAMVVTGLGAVLFPPCWMGHRPGWRPHRQSFAAHAIPRLKVSSSAETAKPAWTMARLSELCREQGCSSVLKSHGVAVMPGAFEGEMLEGLLDAFLGMEVEMLHDMRFGDLRVARTPYHLPYKEPFRFLPLLGVEECLRDVLTDYLGEDFELESAMVVQVDGGAGRQNAHLDTEDAGSVSVHVPLQPLHEGFAPLSFLVTTHEDPSILAAAAAPRSRRRDRRKELGPTLAHQRQRSATAKEEYFLQWDGDEVDLLGELDLRRGQGRCLIRSVRPSAEGLGLQPGDEVTHVNELDFVSWLQVKDFVPEFRRNLRVRVLRPVLQENAKQLRSDRRLRHIAHEHERPQSVRHRRVWLSGPRYEDKRLIGAPLNVGDALLYDSRTVHWGSSNREEESRYVLYLNFKKLLGTSPVKGGQERTIQNTCRTFHVVQANCMRVSYCCMNVHTQILKF</sequence>
<dbReference type="PANTHER" id="PTHR37563">
    <property type="entry name" value="PHYTANOYL-COA DIOXYGENASE FAMILY PROTEIN (AFU_ORTHOLOGUE AFUA_2G03330)"/>
    <property type="match status" value="1"/>
</dbReference>
<feature type="region of interest" description="Disordered" evidence="1">
    <location>
        <begin position="225"/>
        <end position="250"/>
    </location>
</feature>
<dbReference type="EMBL" id="CAXAMN010005557">
    <property type="protein sequence ID" value="CAK9014350.1"/>
    <property type="molecule type" value="Genomic_DNA"/>
</dbReference>
<reference evidence="3 4" key="1">
    <citation type="submission" date="2024-02" db="EMBL/GenBank/DDBJ databases">
        <authorList>
            <person name="Chen Y."/>
            <person name="Shah S."/>
            <person name="Dougan E. K."/>
            <person name="Thang M."/>
            <person name="Chan C."/>
        </authorList>
    </citation>
    <scope>NUCLEOTIDE SEQUENCE [LARGE SCALE GENOMIC DNA]</scope>
</reference>
<dbReference type="Gene3D" id="2.60.120.620">
    <property type="entry name" value="q2cbj1_9rhob like domain"/>
    <property type="match status" value="1"/>
</dbReference>
<dbReference type="SUPFAM" id="SSF50156">
    <property type="entry name" value="PDZ domain-like"/>
    <property type="match status" value="1"/>
</dbReference>
<keyword evidence="2" id="KW-0472">Membrane</keyword>
<dbReference type="Proteomes" id="UP001642484">
    <property type="component" value="Unassembled WGS sequence"/>
</dbReference>
<keyword evidence="2" id="KW-0812">Transmembrane</keyword>
<dbReference type="InterPro" id="IPR036034">
    <property type="entry name" value="PDZ_sf"/>
</dbReference>